<organism evidence="3 4">
    <name type="scientific">Variovorax paradoxus</name>
    <dbReference type="NCBI Taxonomy" id="34073"/>
    <lineage>
        <taxon>Bacteria</taxon>
        <taxon>Pseudomonadati</taxon>
        <taxon>Pseudomonadota</taxon>
        <taxon>Betaproteobacteria</taxon>
        <taxon>Burkholderiales</taxon>
        <taxon>Comamonadaceae</taxon>
        <taxon>Variovorax</taxon>
    </lineage>
</organism>
<dbReference type="AlphaFoldDB" id="A0A5Q0ME03"/>
<dbReference type="NCBIfam" id="NF004834">
    <property type="entry name" value="PRK06185.1-3"/>
    <property type="match status" value="1"/>
</dbReference>
<dbReference type="InterPro" id="IPR002938">
    <property type="entry name" value="FAD-bd"/>
</dbReference>
<dbReference type="GO" id="GO:0071949">
    <property type="term" value="F:FAD binding"/>
    <property type="evidence" value="ECO:0007669"/>
    <property type="project" value="InterPro"/>
</dbReference>
<dbReference type="PANTHER" id="PTHR43476">
    <property type="entry name" value="3-(3-HYDROXY-PHENYL)PROPIONATE/3-HYDROXYCINNAMIC ACID HYDROXYLASE"/>
    <property type="match status" value="1"/>
</dbReference>
<dbReference type="InterPro" id="IPR050631">
    <property type="entry name" value="PheA/TfdB_FAD_monoxygenase"/>
</dbReference>
<dbReference type="Proteomes" id="UP000326780">
    <property type="component" value="Chromosome"/>
</dbReference>
<evidence type="ECO:0000313" key="4">
    <source>
        <dbReference type="Proteomes" id="UP000326780"/>
    </source>
</evidence>
<dbReference type="Pfam" id="PF01494">
    <property type="entry name" value="FAD_binding_3"/>
    <property type="match status" value="1"/>
</dbReference>
<dbReference type="PANTHER" id="PTHR43476:SF5">
    <property type="entry name" value="FAD-DEPENDENT MONOOXYGENASE"/>
    <property type="match status" value="1"/>
</dbReference>
<protein>
    <submittedName>
        <fullName evidence="3">FAD-dependent oxidoreductase</fullName>
    </submittedName>
</protein>
<dbReference type="InterPro" id="IPR036188">
    <property type="entry name" value="FAD/NAD-bd_sf"/>
</dbReference>
<accession>A0A5Q0ME03</accession>
<keyword evidence="1" id="KW-0560">Oxidoreductase</keyword>
<dbReference type="Gene3D" id="3.50.50.60">
    <property type="entry name" value="FAD/NAD(P)-binding domain"/>
    <property type="match status" value="2"/>
</dbReference>
<reference evidence="3 4" key="1">
    <citation type="submission" date="2019-10" db="EMBL/GenBank/DDBJ databases">
        <title>Complete genome sequence of Variovorax paradoxus 5C-2.</title>
        <authorList>
            <person name="Gogoleva N.E."/>
            <person name="Balkin A.S."/>
        </authorList>
    </citation>
    <scope>NUCLEOTIDE SEQUENCE [LARGE SCALE GENOMIC DNA]</scope>
    <source>
        <strain evidence="3 4">5C-2</strain>
    </source>
</reference>
<name>A0A5Q0ME03_VARPD</name>
<dbReference type="EMBL" id="CP045644">
    <property type="protein sequence ID" value="QFZ87157.1"/>
    <property type="molecule type" value="Genomic_DNA"/>
</dbReference>
<proteinExistence type="predicted"/>
<gene>
    <name evidence="3" type="ORF">GFK26_32460</name>
</gene>
<evidence type="ECO:0000259" key="2">
    <source>
        <dbReference type="Pfam" id="PF01494"/>
    </source>
</evidence>
<evidence type="ECO:0000256" key="1">
    <source>
        <dbReference type="ARBA" id="ARBA00023002"/>
    </source>
</evidence>
<sequence>MDTHTTAAPVPTSPRCCIAGGGPAGMVLGLLLARAGVPVVVLEKHLDFLRDFRGDTVHPSTLEVLHELGLLDAFLQRPHNRIEELRGTYEGRSVPIADFRRLPTHARFLVLMPQWEFLDFMCDEARRYPGFELWTDAEATGLLQDNGRVNGVKVRVGARSPDSGGPRDIELHASLIVAADGRHSTLRDAAALPHISYGAPIDVLWMRIPKLPGDPEATGGHIAAGRLLVTLNRGDYWQCAFVIRKGGRVELQSRGIAAFHAEIARIAPFFATRLPEALPDWEAVKLLEVSVDRLESWSCPGLLCIGDAAHAMSPVGGVGINLAVQDAVAAANLLAASLAGSATDKEIDTLLPQLQRRREWPVRVTQAAQRLVQDRVLMPVLSRKAATAAAASSSIAPRPMPLPLRLLGRWPWLRALPARAVGIGVRPEHVQSPRK</sequence>
<feature type="domain" description="FAD-binding" evidence="2">
    <location>
        <begin position="17"/>
        <end position="349"/>
    </location>
</feature>
<dbReference type="PRINTS" id="PR00420">
    <property type="entry name" value="RNGMNOXGNASE"/>
</dbReference>
<dbReference type="RefSeq" id="WP_153285589.1">
    <property type="nucleotide sequence ID" value="NZ_CP045644.1"/>
</dbReference>
<dbReference type="SUPFAM" id="SSF51905">
    <property type="entry name" value="FAD/NAD(P)-binding domain"/>
    <property type="match status" value="1"/>
</dbReference>
<dbReference type="GO" id="GO:0016491">
    <property type="term" value="F:oxidoreductase activity"/>
    <property type="evidence" value="ECO:0007669"/>
    <property type="project" value="UniProtKB-KW"/>
</dbReference>
<evidence type="ECO:0000313" key="3">
    <source>
        <dbReference type="EMBL" id="QFZ87157.1"/>
    </source>
</evidence>